<feature type="region of interest" description="Disordered" evidence="1">
    <location>
        <begin position="1"/>
        <end position="33"/>
    </location>
</feature>
<dbReference type="EMBL" id="VSRR010001791">
    <property type="protein sequence ID" value="MPC27703.1"/>
    <property type="molecule type" value="Genomic_DNA"/>
</dbReference>
<dbReference type="AlphaFoldDB" id="A0A5B7E393"/>
<sequence>MFRLCQDTAYEHDDKSTAAPSDDCSVPRNDVDPLLNETSLRTQKTREFEYSTIEIFINNNSKKLGVFNLLN</sequence>
<protein>
    <submittedName>
        <fullName evidence="2">Uncharacterized protein</fullName>
    </submittedName>
</protein>
<accession>A0A5B7E393</accession>
<evidence type="ECO:0000313" key="2">
    <source>
        <dbReference type="EMBL" id="MPC27703.1"/>
    </source>
</evidence>
<evidence type="ECO:0000313" key="3">
    <source>
        <dbReference type="Proteomes" id="UP000324222"/>
    </source>
</evidence>
<gene>
    <name evidence="2" type="ORF">E2C01_020882</name>
</gene>
<organism evidence="2 3">
    <name type="scientific">Portunus trituberculatus</name>
    <name type="common">Swimming crab</name>
    <name type="synonym">Neptunus trituberculatus</name>
    <dbReference type="NCBI Taxonomy" id="210409"/>
    <lineage>
        <taxon>Eukaryota</taxon>
        <taxon>Metazoa</taxon>
        <taxon>Ecdysozoa</taxon>
        <taxon>Arthropoda</taxon>
        <taxon>Crustacea</taxon>
        <taxon>Multicrustacea</taxon>
        <taxon>Malacostraca</taxon>
        <taxon>Eumalacostraca</taxon>
        <taxon>Eucarida</taxon>
        <taxon>Decapoda</taxon>
        <taxon>Pleocyemata</taxon>
        <taxon>Brachyura</taxon>
        <taxon>Eubrachyura</taxon>
        <taxon>Portunoidea</taxon>
        <taxon>Portunidae</taxon>
        <taxon>Portuninae</taxon>
        <taxon>Portunus</taxon>
    </lineage>
</organism>
<keyword evidence="3" id="KW-1185">Reference proteome</keyword>
<proteinExistence type="predicted"/>
<name>A0A5B7E393_PORTR</name>
<evidence type="ECO:0000256" key="1">
    <source>
        <dbReference type="SAM" id="MobiDB-lite"/>
    </source>
</evidence>
<reference evidence="2 3" key="1">
    <citation type="submission" date="2019-05" db="EMBL/GenBank/DDBJ databases">
        <title>Another draft genome of Portunus trituberculatus and its Hox gene families provides insights of decapod evolution.</title>
        <authorList>
            <person name="Jeong J.-H."/>
            <person name="Song I."/>
            <person name="Kim S."/>
            <person name="Choi T."/>
            <person name="Kim D."/>
            <person name="Ryu S."/>
            <person name="Kim W."/>
        </authorList>
    </citation>
    <scope>NUCLEOTIDE SEQUENCE [LARGE SCALE GENOMIC DNA]</scope>
    <source>
        <tissue evidence="2">Muscle</tissue>
    </source>
</reference>
<comment type="caution">
    <text evidence="2">The sequence shown here is derived from an EMBL/GenBank/DDBJ whole genome shotgun (WGS) entry which is preliminary data.</text>
</comment>
<dbReference type="Proteomes" id="UP000324222">
    <property type="component" value="Unassembled WGS sequence"/>
</dbReference>